<name>A0ABN1RT46_9ACTN</name>
<dbReference type="SUPFAM" id="SSF53335">
    <property type="entry name" value="S-adenosyl-L-methionine-dependent methyltransferases"/>
    <property type="match status" value="1"/>
</dbReference>
<organism evidence="1 2">
    <name type="scientific">Actinocorallia libanotica</name>
    <dbReference type="NCBI Taxonomy" id="46162"/>
    <lineage>
        <taxon>Bacteria</taxon>
        <taxon>Bacillati</taxon>
        <taxon>Actinomycetota</taxon>
        <taxon>Actinomycetes</taxon>
        <taxon>Streptosporangiales</taxon>
        <taxon>Thermomonosporaceae</taxon>
        <taxon>Actinocorallia</taxon>
    </lineage>
</organism>
<dbReference type="PIRSF" id="PIRSF017393">
    <property type="entry name" value="MTase_SAV2177"/>
    <property type="match status" value="1"/>
</dbReference>
<evidence type="ECO:0000313" key="1">
    <source>
        <dbReference type="EMBL" id="GAA0963136.1"/>
    </source>
</evidence>
<keyword evidence="1" id="KW-0808">Transferase</keyword>
<dbReference type="GO" id="GO:0032259">
    <property type="term" value="P:methylation"/>
    <property type="evidence" value="ECO:0007669"/>
    <property type="project" value="UniProtKB-KW"/>
</dbReference>
<comment type="caution">
    <text evidence="1">The sequence shown here is derived from an EMBL/GenBank/DDBJ whole genome shotgun (WGS) entry which is preliminary data.</text>
</comment>
<dbReference type="CDD" id="cd02440">
    <property type="entry name" value="AdoMet_MTases"/>
    <property type="match status" value="1"/>
</dbReference>
<reference evidence="1 2" key="1">
    <citation type="journal article" date="2019" name="Int. J. Syst. Evol. Microbiol.">
        <title>The Global Catalogue of Microorganisms (GCM) 10K type strain sequencing project: providing services to taxonomists for standard genome sequencing and annotation.</title>
        <authorList>
            <consortium name="The Broad Institute Genomics Platform"/>
            <consortium name="The Broad Institute Genome Sequencing Center for Infectious Disease"/>
            <person name="Wu L."/>
            <person name="Ma J."/>
        </authorList>
    </citation>
    <scope>NUCLEOTIDE SEQUENCE [LARGE SCALE GENOMIC DNA]</scope>
    <source>
        <strain evidence="1 2">JCM 10696</strain>
    </source>
</reference>
<dbReference type="InterPro" id="IPR029063">
    <property type="entry name" value="SAM-dependent_MTases_sf"/>
</dbReference>
<sequence>MSFWEDEGSAPHELNVQVAHSARMYDYYLGGKDNFAADREAAEKVLANFPAMRTTARENRAFLRRAVTHLAAEAGIRQFLDIGTGIPSVDNTHEVAQRVAPDSRVVYVDNDPIVLTHARALLVGAPEGSTDYLEADLREPDRILEQAWTTLDPSRPVALMLISILQFLPDDENPRELVRRLTSSLPEGSHLVVSHATADFLPDTTGTRGTRIYDAAGIPLQLRAHDEILEFFTGHDLIAPGLVPVSEWRAETEPGPRPPLSHAALYGAVARL</sequence>
<dbReference type="Gene3D" id="3.40.50.150">
    <property type="entry name" value="Vaccinia Virus protein VP39"/>
    <property type="match status" value="1"/>
</dbReference>
<dbReference type="Proteomes" id="UP001500665">
    <property type="component" value="Unassembled WGS sequence"/>
</dbReference>
<dbReference type="RefSeq" id="WP_344244203.1">
    <property type="nucleotide sequence ID" value="NZ_BAAAHH010000029.1"/>
</dbReference>
<dbReference type="Pfam" id="PF04672">
    <property type="entry name" value="Methyltransf_19"/>
    <property type="match status" value="1"/>
</dbReference>
<dbReference type="InterPro" id="IPR006764">
    <property type="entry name" value="SAM_dep_MeTrfase_SAV2177_type"/>
</dbReference>
<accession>A0ABN1RT46</accession>
<keyword evidence="2" id="KW-1185">Reference proteome</keyword>
<dbReference type="GO" id="GO:0008168">
    <property type="term" value="F:methyltransferase activity"/>
    <property type="evidence" value="ECO:0007669"/>
    <property type="project" value="UniProtKB-KW"/>
</dbReference>
<evidence type="ECO:0000313" key="2">
    <source>
        <dbReference type="Proteomes" id="UP001500665"/>
    </source>
</evidence>
<protein>
    <submittedName>
        <fullName evidence="1">SAM-dependent methyltransferase</fullName>
    </submittedName>
</protein>
<dbReference type="EMBL" id="BAAAHH010000029">
    <property type="protein sequence ID" value="GAA0963136.1"/>
    <property type="molecule type" value="Genomic_DNA"/>
</dbReference>
<gene>
    <name evidence="1" type="ORF">GCM10009550_58220</name>
</gene>
<proteinExistence type="predicted"/>
<keyword evidence="1" id="KW-0489">Methyltransferase</keyword>